<sequence length="202" mass="21277">MPAVSEAAPLGLLQLVLWSAVQATAVACTVFIVRHHLRTSDGDSPDLLFWDLFGGAVVIAPALLIPAVTSPPAGLALAAVAAVSGIAAYRGSPAVLSWYETRRRRRVDGPLCRAAAAVHEEIVGRWARYELDPALAISYPDLADVRRPETADFVKALREAEMLKTAGDPGYPHAVARLGQALDRAETAAGVPAGVRRAGQNA</sequence>
<gene>
    <name evidence="2" type="ORF">ABRP34_14930</name>
</gene>
<dbReference type="RefSeq" id="WP_353710789.1">
    <property type="nucleotide sequence ID" value="NZ_CP159279.1"/>
</dbReference>
<feature type="transmembrane region" description="Helical" evidence="1">
    <location>
        <begin position="74"/>
        <end position="96"/>
    </location>
</feature>
<proteinExistence type="predicted"/>
<evidence type="ECO:0000313" key="2">
    <source>
        <dbReference type="EMBL" id="XCH10125.1"/>
    </source>
</evidence>
<evidence type="ECO:0000256" key="1">
    <source>
        <dbReference type="SAM" id="Phobius"/>
    </source>
</evidence>
<evidence type="ECO:0008006" key="3">
    <source>
        <dbReference type="Google" id="ProtNLM"/>
    </source>
</evidence>
<dbReference type="AlphaFoldDB" id="A0AAU8EKF9"/>
<dbReference type="EMBL" id="CP159279">
    <property type="protein sequence ID" value="XCH10125.1"/>
    <property type="molecule type" value="Genomic_DNA"/>
</dbReference>
<name>A0AAU8EKF9_9MICC</name>
<feature type="transmembrane region" description="Helical" evidence="1">
    <location>
        <begin position="12"/>
        <end position="35"/>
    </location>
</feature>
<protein>
    <recommendedName>
        <fullName evidence="3">Integral membrane protein</fullName>
    </recommendedName>
</protein>
<feature type="transmembrane region" description="Helical" evidence="1">
    <location>
        <begin position="47"/>
        <end position="68"/>
    </location>
</feature>
<keyword evidence="1" id="KW-1133">Transmembrane helix</keyword>
<accession>A0AAU8EKF9</accession>
<reference evidence="2" key="1">
    <citation type="submission" date="2024-06" db="EMBL/GenBank/DDBJ databases">
        <title>Biodegradation of dimethachlon by Arthrobacter sp. K5: mechanistic insights and ecological implications.</title>
        <authorList>
            <person name="Hu S."/>
            <person name="Lu P."/>
        </authorList>
    </citation>
    <scope>NUCLEOTIDE SEQUENCE</scope>
    <source>
        <strain evidence="2">K5</strain>
    </source>
</reference>
<organism evidence="2">
    <name type="scientific">Arthrobacter sp. K5</name>
    <dbReference type="NCBI Taxonomy" id="2839623"/>
    <lineage>
        <taxon>Bacteria</taxon>
        <taxon>Bacillati</taxon>
        <taxon>Actinomycetota</taxon>
        <taxon>Actinomycetes</taxon>
        <taxon>Micrococcales</taxon>
        <taxon>Micrococcaceae</taxon>
        <taxon>Arthrobacter</taxon>
    </lineage>
</organism>
<keyword evidence="1" id="KW-0812">Transmembrane</keyword>
<keyword evidence="1" id="KW-0472">Membrane</keyword>